<evidence type="ECO:0000256" key="11">
    <source>
        <dbReference type="PIRSR" id="PIRSR600821-52"/>
    </source>
</evidence>
<comment type="similarity">
    <text evidence="8 9">Belongs to the alanine racemase family. Bsr subfamily.</text>
</comment>
<feature type="chain" id="PRO_5026392853" description="Broad specificity amino-acid racemase" evidence="9">
    <location>
        <begin position="26"/>
        <end position="409"/>
    </location>
</feature>
<dbReference type="AlphaFoldDB" id="A0A4V5R736"/>
<comment type="caution">
    <text evidence="13">The sequence shown here is derived from an EMBL/GenBank/DDBJ whole genome shotgun (WGS) entry which is preliminary data.</text>
</comment>
<dbReference type="SUPFAM" id="SSF51419">
    <property type="entry name" value="PLP-binding barrel"/>
    <property type="match status" value="1"/>
</dbReference>
<dbReference type="PANTHER" id="PTHR30511:SF0">
    <property type="entry name" value="ALANINE RACEMASE, CATABOLIC-RELATED"/>
    <property type="match status" value="1"/>
</dbReference>
<organism evidence="13 14">
    <name type="scientific">Vibrio kanaloae</name>
    <dbReference type="NCBI Taxonomy" id="170673"/>
    <lineage>
        <taxon>Bacteria</taxon>
        <taxon>Pseudomonadati</taxon>
        <taxon>Pseudomonadota</taxon>
        <taxon>Gammaproteobacteria</taxon>
        <taxon>Vibrionales</taxon>
        <taxon>Vibrionaceae</taxon>
        <taxon>Vibrio</taxon>
    </lineage>
</organism>
<dbReference type="InterPro" id="IPR001608">
    <property type="entry name" value="Ala_racemase_N"/>
</dbReference>
<evidence type="ECO:0000256" key="1">
    <source>
        <dbReference type="ARBA" id="ARBA00001933"/>
    </source>
</evidence>
<feature type="binding site" evidence="9 11">
    <location>
        <position position="349"/>
    </location>
    <ligand>
        <name>substrate</name>
    </ligand>
</feature>
<dbReference type="GO" id="GO:0030632">
    <property type="term" value="P:D-alanine biosynthetic process"/>
    <property type="evidence" value="ECO:0007669"/>
    <property type="project" value="TreeGrafter"/>
</dbReference>
<dbReference type="Proteomes" id="UP000305234">
    <property type="component" value="Unassembled WGS sequence"/>
</dbReference>
<dbReference type="EMBL" id="SYUW01000046">
    <property type="protein sequence ID" value="TKF24378.1"/>
    <property type="molecule type" value="Genomic_DNA"/>
</dbReference>
<evidence type="ECO:0000256" key="9">
    <source>
        <dbReference type="HAMAP-Rule" id="MF_02212"/>
    </source>
</evidence>
<name>A0A4V5R736_9VIBR</name>
<accession>A0A4V5R736</accession>
<keyword evidence="7 9" id="KW-0413">Isomerase</keyword>
<dbReference type="InterPro" id="IPR043698">
    <property type="entry name" value="Racemase_Bsr/Lyr"/>
</dbReference>
<keyword evidence="4 9" id="KW-0574">Periplasm</keyword>
<evidence type="ECO:0000256" key="7">
    <source>
        <dbReference type="ARBA" id="ARBA00023235"/>
    </source>
</evidence>
<dbReference type="HAMAP" id="MF_02212">
    <property type="entry name" value="Bsr_racemase"/>
    <property type="match status" value="1"/>
</dbReference>
<dbReference type="NCBIfam" id="TIGR00492">
    <property type="entry name" value="alr"/>
    <property type="match status" value="1"/>
</dbReference>
<feature type="binding site" evidence="9 11">
    <location>
        <position position="175"/>
    </location>
    <ligand>
        <name>substrate</name>
    </ligand>
</feature>
<dbReference type="Gene3D" id="3.20.20.10">
    <property type="entry name" value="Alanine racemase"/>
    <property type="match status" value="1"/>
</dbReference>
<dbReference type="GO" id="GO:0008784">
    <property type="term" value="F:alanine racemase activity"/>
    <property type="evidence" value="ECO:0007669"/>
    <property type="project" value="InterPro"/>
</dbReference>
<dbReference type="PROSITE" id="PS00395">
    <property type="entry name" value="ALANINE_RACEMASE"/>
    <property type="match status" value="1"/>
</dbReference>
<evidence type="ECO:0000313" key="14">
    <source>
        <dbReference type="Proteomes" id="UP000305234"/>
    </source>
</evidence>
<dbReference type="PANTHER" id="PTHR30511">
    <property type="entry name" value="ALANINE RACEMASE"/>
    <property type="match status" value="1"/>
</dbReference>
<dbReference type="GO" id="GO:0030170">
    <property type="term" value="F:pyridoxal phosphate binding"/>
    <property type="evidence" value="ECO:0007669"/>
    <property type="project" value="UniProtKB-UniRule"/>
</dbReference>
<evidence type="ECO:0000256" key="10">
    <source>
        <dbReference type="PIRSR" id="PIRSR600821-50"/>
    </source>
</evidence>
<evidence type="ECO:0000256" key="5">
    <source>
        <dbReference type="ARBA" id="ARBA00022898"/>
    </source>
</evidence>
<evidence type="ECO:0000256" key="3">
    <source>
        <dbReference type="ARBA" id="ARBA00022729"/>
    </source>
</evidence>
<proteinExistence type="inferred from homology"/>
<evidence type="ECO:0000256" key="4">
    <source>
        <dbReference type="ARBA" id="ARBA00022764"/>
    </source>
</evidence>
<dbReference type="Pfam" id="PF01168">
    <property type="entry name" value="Ala_racemase_N"/>
    <property type="match status" value="1"/>
</dbReference>
<dbReference type="Pfam" id="PF00842">
    <property type="entry name" value="Ala_racemase_C"/>
    <property type="match status" value="1"/>
</dbReference>
<evidence type="ECO:0000256" key="6">
    <source>
        <dbReference type="ARBA" id="ARBA00023157"/>
    </source>
</evidence>
<dbReference type="CDD" id="cd06826">
    <property type="entry name" value="PLPDE_III_AR2"/>
    <property type="match status" value="1"/>
</dbReference>
<keyword evidence="6 9" id="KW-1015">Disulfide bond</keyword>
<comment type="function">
    <text evidence="9">Amino-acid racemase able to utilize a broad range of substrates.</text>
</comment>
<dbReference type="InterPro" id="IPR020622">
    <property type="entry name" value="Ala_racemase_pyridoxalP-BS"/>
</dbReference>
<feature type="signal peptide" evidence="9">
    <location>
        <begin position="1"/>
        <end position="25"/>
    </location>
</feature>
<protein>
    <recommendedName>
        <fullName evidence="9">Broad specificity amino-acid racemase</fullName>
        <ecNumber evidence="9">5.1.1.10</ecNumber>
    </recommendedName>
</protein>
<dbReference type="RefSeq" id="WP_136998497.1">
    <property type="nucleotide sequence ID" value="NZ_JBFRJO010000027.1"/>
</dbReference>
<evidence type="ECO:0000256" key="8">
    <source>
        <dbReference type="ARBA" id="ARBA00023456"/>
    </source>
</evidence>
<reference evidence="13 14" key="1">
    <citation type="submission" date="2019-04" db="EMBL/GenBank/DDBJ databases">
        <title>A reverse ecology approach based on a biological definition of microbial populations.</title>
        <authorList>
            <person name="Arevalo P."/>
            <person name="Vaninsberghe D."/>
            <person name="Elsherbini J."/>
            <person name="Gore J."/>
            <person name="Polz M."/>
        </authorList>
    </citation>
    <scope>NUCLEOTIDE SEQUENCE [LARGE SCALE GENOMIC DNA]</scope>
    <source>
        <strain evidence="13 14">10N.261.46.E4</strain>
    </source>
</reference>
<dbReference type="InterPro" id="IPR029066">
    <property type="entry name" value="PLP-binding_barrel"/>
</dbReference>
<feature type="domain" description="Alanine racemase C-terminal" evidence="12">
    <location>
        <begin position="280"/>
        <end position="408"/>
    </location>
</feature>
<dbReference type="InterPro" id="IPR009006">
    <property type="entry name" value="Ala_racemase/Decarboxylase_C"/>
</dbReference>
<dbReference type="GO" id="GO:0005829">
    <property type="term" value="C:cytosol"/>
    <property type="evidence" value="ECO:0007669"/>
    <property type="project" value="TreeGrafter"/>
</dbReference>
<dbReference type="InterPro" id="IPR011079">
    <property type="entry name" value="Ala_racemase_C"/>
</dbReference>
<keyword evidence="3 9" id="KW-0732">Signal</keyword>
<dbReference type="PRINTS" id="PR00992">
    <property type="entry name" value="ALARACEMASE"/>
</dbReference>
<evidence type="ECO:0000313" key="13">
    <source>
        <dbReference type="EMBL" id="TKF24378.1"/>
    </source>
</evidence>
<dbReference type="EC" id="5.1.1.10" evidence="9"/>
<dbReference type="SUPFAM" id="SSF50621">
    <property type="entry name" value="Alanine racemase C-terminal domain-like"/>
    <property type="match status" value="1"/>
</dbReference>
<dbReference type="NCBIfam" id="NF009879">
    <property type="entry name" value="PRK13340.1-4"/>
    <property type="match status" value="1"/>
</dbReference>
<dbReference type="Gene3D" id="2.40.37.10">
    <property type="entry name" value="Lyase, Ornithine Decarboxylase, Chain A, domain 1"/>
    <property type="match status" value="1"/>
</dbReference>
<dbReference type="GO" id="GO:0047679">
    <property type="term" value="F:arginine racemase activity"/>
    <property type="evidence" value="ECO:0007669"/>
    <property type="project" value="RHEA"/>
</dbReference>
<dbReference type="GO" id="GO:0018113">
    <property type="term" value="F:lysine racemase activity"/>
    <property type="evidence" value="ECO:0007669"/>
    <property type="project" value="RHEA"/>
</dbReference>
<feature type="modified residue" description="N6-(pyridoxal phosphate)lysine" evidence="9 10">
    <location>
        <position position="76"/>
    </location>
</feature>
<keyword evidence="5 9" id="KW-0663">Pyridoxal phosphate</keyword>
<sequence length="409" mass="44098" precursor="true">MHLNKTLLALTIGAATFAPAMQATAAPLQITNAAVKAEQVQGANAWLEVNLSQFQENIEQFKSHMDGKTKICAVMKADAYGNGIAGLMPTIIEQNIPCVAVASNAEAKAVRDSGFKGQLMRVRSADIGEIEAAIDLNVEELIGSTEQAKALSKLAEKTDKEVKIHLALNDGGMGRNGVDMTTEEGQQEALEIAQQNGVNIVGIMTHFPNYNADDVRQKLASFKNSSAWLIKEADLKREDILLHVANSYTALNVPEAQLDMVRPGGVLYGDLPTNPEYPSIVSFKTRIASLHHLPKNSTVGYDSSYKTSKESLMANIPVGYSDGYPRKMGNTAEVLINGQRAKVTGVASMNTTMVDVSDIKDVAPGSEVVLFGSQQGKTISAAEIENNSQVIFPELYTIWGTANPRVYVK</sequence>
<comment type="catalytic activity">
    <reaction evidence="9">
        <text>L-lysine = D-lysine</text>
        <dbReference type="Rhea" id="RHEA:22864"/>
        <dbReference type="ChEBI" id="CHEBI:32551"/>
        <dbReference type="ChEBI" id="CHEBI:32557"/>
    </reaction>
</comment>
<dbReference type="GO" id="GO:0042597">
    <property type="term" value="C:periplasmic space"/>
    <property type="evidence" value="ECO:0007669"/>
    <property type="project" value="UniProtKB-SubCell"/>
</dbReference>
<gene>
    <name evidence="13" type="primary">alr</name>
    <name evidence="13" type="ORF">FCV52_16350</name>
</gene>
<comment type="cofactor">
    <cofactor evidence="1 9 10">
        <name>pyridoxal 5'-phosphate</name>
        <dbReference type="ChEBI" id="CHEBI:597326"/>
    </cofactor>
</comment>
<dbReference type="InterPro" id="IPR000821">
    <property type="entry name" value="Ala_racemase"/>
</dbReference>
<comment type="subcellular location">
    <subcellularLocation>
        <location evidence="2 9">Periplasm</location>
    </subcellularLocation>
</comment>
<feature type="disulfide bond" evidence="9">
    <location>
        <begin position="72"/>
        <end position="98"/>
    </location>
</feature>
<comment type="catalytic activity">
    <reaction evidence="9">
        <text>an L-alpha-amino acid = a D-alpha-amino acid</text>
        <dbReference type="Rhea" id="RHEA:18317"/>
        <dbReference type="ChEBI" id="CHEBI:59869"/>
        <dbReference type="ChEBI" id="CHEBI:59871"/>
        <dbReference type="EC" id="5.1.1.10"/>
    </reaction>
</comment>
<feature type="active site" description="Proton acceptor" evidence="9">
    <location>
        <position position="76"/>
    </location>
</feature>
<evidence type="ECO:0000256" key="2">
    <source>
        <dbReference type="ARBA" id="ARBA00004418"/>
    </source>
</evidence>
<evidence type="ECO:0000259" key="12">
    <source>
        <dbReference type="SMART" id="SM01005"/>
    </source>
</evidence>
<dbReference type="SMART" id="SM01005">
    <property type="entry name" value="Ala_racemase_C"/>
    <property type="match status" value="1"/>
</dbReference>
<feature type="active site" description="Proton acceptor" evidence="9">
    <location>
        <position position="301"/>
    </location>
</feature>
<comment type="catalytic activity">
    <reaction evidence="9">
        <text>L-arginine = D-arginine</text>
        <dbReference type="Rhea" id="RHEA:18069"/>
        <dbReference type="ChEBI" id="CHEBI:32682"/>
        <dbReference type="ChEBI" id="CHEBI:32689"/>
    </reaction>
</comment>